<dbReference type="EMBL" id="BMAO01031616">
    <property type="protein sequence ID" value="GFQ76418.1"/>
    <property type="molecule type" value="Genomic_DNA"/>
</dbReference>
<dbReference type="InterPro" id="IPR040676">
    <property type="entry name" value="DUF5641"/>
</dbReference>
<feature type="domain" description="DUF5641" evidence="1">
    <location>
        <begin position="361"/>
        <end position="441"/>
    </location>
</feature>
<dbReference type="OrthoDB" id="6425162at2759"/>
<dbReference type="Pfam" id="PF18701">
    <property type="entry name" value="DUF5641"/>
    <property type="match status" value="1"/>
</dbReference>
<accession>A0A8X6FC89</accession>
<dbReference type="PANTHER" id="PTHR47331:SF1">
    <property type="entry name" value="GAG-LIKE PROTEIN"/>
    <property type="match status" value="1"/>
</dbReference>
<evidence type="ECO:0000313" key="3">
    <source>
        <dbReference type="Proteomes" id="UP000887116"/>
    </source>
</evidence>
<sequence>MEKAAEQIYPVVEFQLRKKSTCFCKRVEALVISRISGALVRGVDKHVQCMSERKLQLADSWRDDETSSIDVLLGSDLFWECILPEKVSIEKGFFAINSVFGWVVAGANLLRHGEQNCSQNIAVMKNVAVINDLKLFGELDSIVINNKCKNLSLSDKKFIDNFENNLTYRGNRYETKLPWKSNPEELDCNFETAKSRFDNLKIKLNKNKDICEEYKRIIDEKLKNGIVEECSDNSLFSGYFMPHQAVIRHEKETSHVRIVSDASSKGKNSKSLNDLLFSGPNLIPDLLHIILKFRKYEIAFCGDIEKAFLNISIAQEDRKYLKFLWFDLKVGHKNDYPFNFSELLNNSITRESLLKRKYYQTMLLSQFWKKWKDNYLLNIRSFHHFPKPSIERNLRVSDVVILEGNTKSKFLWDLGRIAKVMQGRDGLVRSCVVKTKKGEFK</sequence>
<keyword evidence="3" id="KW-1185">Reference proteome</keyword>
<dbReference type="PANTHER" id="PTHR47331">
    <property type="entry name" value="PHD-TYPE DOMAIN-CONTAINING PROTEIN"/>
    <property type="match status" value="1"/>
</dbReference>
<gene>
    <name evidence="2" type="ORF">TNCT_491481</name>
</gene>
<dbReference type="AlphaFoldDB" id="A0A8X6FC89"/>
<evidence type="ECO:0000313" key="2">
    <source>
        <dbReference type="EMBL" id="GFQ76418.1"/>
    </source>
</evidence>
<reference evidence="2" key="1">
    <citation type="submission" date="2020-07" db="EMBL/GenBank/DDBJ databases">
        <title>Multicomponent nature underlies the extraordinary mechanical properties of spider dragline silk.</title>
        <authorList>
            <person name="Kono N."/>
            <person name="Nakamura H."/>
            <person name="Mori M."/>
            <person name="Yoshida Y."/>
            <person name="Ohtoshi R."/>
            <person name="Malay A.D."/>
            <person name="Moran D.A.P."/>
            <person name="Tomita M."/>
            <person name="Numata K."/>
            <person name="Arakawa K."/>
        </authorList>
    </citation>
    <scope>NUCLEOTIDE SEQUENCE</scope>
</reference>
<evidence type="ECO:0000259" key="1">
    <source>
        <dbReference type="Pfam" id="PF18701"/>
    </source>
</evidence>
<dbReference type="InterPro" id="IPR043502">
    <property type="entry name" value="DNA/RNA_pol_sf"/>
</dbReference>
<proteinExistence type="predicted"/>
<name>A0A8X6FC89_TRICU</name>
<dbReference type="GO" id="GO:0071897">
    <property type="term" value="P:DNA biosynthetic process"/>
    <property type="evidence" value="ECO:0007669"/>
    <property type="project" value="UniProtKB-ARBA"/>
</dbReference>
<dbReference type="SUPFAM" id="SSF56672">
    <property type="entry name" value="DNA/RNA polymerases"/>
    <property type="match status" value="1"/>
</dbReference>
<protein>
    <submittedName>
        <fullName evidence="2">Putative pao retrotransposon peptidase superfamily</fullName>
    </submittedName>
</protein>
<organism evidence="2 3">
    <name type="scientific">Trichonephila clavata</name>
    <name type="common">Joro spider</name>
    <name type="synonym">Nephila clavata</name>
    <dbReference type="NCBI Taxonomy" id="2740835"/>
    <lineage>
        <taxon>Eukaryota</taxon>
        <taxon>Metazoa</taxon>
        <taxon>Ecdysozoa</taxon>
        <taxon>Arthropoda</taxon>
        <taxon>Chelicerata</taxon>
        <taxon>Arachnida</taxon>
        <taxon>Araneae</taxon>
        <taxon>Araneomorphae</taxon>
        <taxon>Entelegynae</taxon>
        <taxon>Araneoidea</taxon>
        <taxon>Nephilidae</taxon>
        <taxon>Trichonephila</taxon>
    </lineage>
</organism>
<dbReference type="Proteomes" id="UP000887116">
    <property type="component" value="Unassembled WGS sequence"/>
</dbReference>
<comment type="caution">
    <text evidence="2">The sequence shown here is derived from an EMBL/GenBank/DDBJ whole genome shotgun (WGS) entry which is preliminary data.</text>
</comment>